<feature type="transmembrane region" description="Helical" evidence="1">
    <location>
        <begin position="169"/>
        <end position="190"/>
    </location>
</feature>
<sequence length="232" mass="26151">MGRQINGLLYFFITDIRYSLMIFWTILLGILGVSLAISYFMLGVENGQLYFMFQFIYVYCGILGFITVKESIPFSLKMGATRKNLFISLGLFFVAIALMKAVIANTLHTVILYATDIINLHSFGFMHVTQLLEDTWVNRVVIDASVMFLFLTVMFLTGLLFYRYGLLGGGIVVGTGVIILLVGVAQGWLIDFFINLYSDLKLTLFLQIFGIGIVMYLISFLLLKRVTTVSAK</sequence>
<organism evidence="2 3">
    <name type="scientific">Oceanobacillus polygoni</name>
    <dbReference type="NCBI Taxonomy" id="1235259"/>
    <lineage>
        <taxon>Bacteria</taxon>
        <taxon>Bacillati</taxon>
        <taxon>Bacillota</taxon>
        <taxon>Bacilli</taxon>
        <taxon>Bacillales</taxon>
        <taxon>Bacillaceae</taxon>
        <taxon>Oceanobacillus</taxon>
    </lineage>
</organism>
<feature type="transmembrane region" description="Helical" evidence="1">
    <location>
        <begin position="21"/>
        <end position="42"/>
    </location>
</feature>
<feature type="transmembrane region" description="Helical" evidence="1">
    <location>
        <begin position="48"/>
        <end position="68"/>
    </location>
</feature>
<feature type="transmembrane region" description="Helical" evidence="1">
    <location>
        <begin position="202"/>
        <end position="223"/>
    </location>
</feature>
<keyword evidence="3" id="KW-1185">Reference proteome</keyword>
<keyword evidence="1" id="KW-1133">Transmembrane helix</keyword>
<dbReference type="RefSeq" id="WP_149472652.1">
    <property type="nucleotide sequence ID" value="NZ_JAGGMB010000010.1"/>
</dbReference>
<evidence type="ECO:0000313" key="2">
    <source>
        <dbReference type="EMBL" id="MBP2078699.1"/>
    </source>
</evidence>
<keyword evidence="1" id="KW-0472">Membrane</keyword>
<accession>A0A9X1CCF5</accession>
<evidence type="ECO:0000313" key="3">
    <source>
        <dbReference type="Proteomes" id="UP001138793"/>
    </source>
</evidence>
<evidence type="ECO:0000256" key="1">
    <source>
        <dbReference type="SAM" id="Phobius"/>
    </source>
</evidence>
<dbReference type="OrthoDB" id="2453726at2"/>
<name>A0A9X1CCF5_9BACI</name>
<proteinExistence type="predicted"/>
<reference evidence="2" key="1">
    <citation type="submission" date="2021-03" db="EMBL/GenBank/DDBJ databases">
        <title>Genomic Encyclopedia of Type Strains, Phase IV (KMG-IV): sequencing the most valuable type-strain genomes for metagenomic binning, comparative biology and taxonomic classification.</title>
        <authorList>
            <person name="Goeker M."/>
        </authorList>
    </citation>
    <scope>NUCLEOTIDE SEQUENCE</scope>
    <source>
        <strain evidence="2">DSM 107338</strain>
    </source>
</reference>
<gene>
    <name evidence="2" type="ORF">J2Z64_002967</name>
</gene>
<feature type="transmembrane region" description="Helical" evidence="1">
    <location>
        <begin position="140"/>
        <end position="162"/>
    </location>
</feature>
<dbReference type="Proteomes" id="UP001138793">
    <property type="component" value="Unassembled WGS sequence"/>
</dbReference>
<protein>
    <submittedName>
        <fullName evidence="2">Uncharacterized protein</fullName>
    </submittedName>
</protein>
<comment type="caution">
    <text evidence="2">The sequence shown here is derived from an EMBL/GenBank/DDBJ whole genome shotgun (WGS) entry which is preliminary data.</text>
</comment>
<dbReference type="AlphaFoldDB" id="A0A9X1CCF5"/>
<dbReference type="EMBL" id="JAGGMB010000010">
    <property type="protein sequence ID" value="MBP2078699.1"/>
    <property type="molecule type" value="Genomic_DNA"/>
</dbReference>
<feature type="transmembrane region" description="Helical" evidence="1">
    <location>
        <begin position="89"/>
        <end position="114"/>
    </location>
</feature>
<keyword evidence="1" id="KW-0812">Transmembrane</keyword>